<dbReference type="PROSITE" id="PS50011">
    <property type="entry name" value="PROTEIN_KINASE_DOM"/>
    <property type="match status" value="1"/>
</dbReference>
<name>A0A8K1FJP1_PYTOL</name>
<keyword evidence="2" id="KW-1133">Transmembrane helix</keyword>
<evidence type="ECO:0000256" key="1">
    <source>
        <dbReference type="SAM" id="MobiDB-lite"/>
    </source>
</evidence>
<dbReference type="InterPro" id="IPR011009">
    <property type="entry name" value="Kinase-like_dom_sf"/>
</dbReference>
<feature type="transmembrane region" description="Helical" evidence="2">
    <location>
        <begin position="371"/>
        <end position="393"/>
    </location>
</feature>
<dbReference type="SUPFAM" id="SSF56112">
    <property type="entry name" value="Protein kinase-like (PK-like)"/>
    <property type="match status" value="1"/>
</dbReference>
<dbReference type="PANTHER" id="PTHR44329">
    <property type="entry name" value="SERINE/THREONINE-PROTEIN KINASE TNNI3K-RELATED"/>
    <property type="match status" value="1"/>
</dbReference>
<comment type="caution">
    <text evidence="5">The sequence shown here is derived from an EMBL/GenBank/DDBJ whole genome shotgun (WGS) entry which is preliminary data.</text>
</comment>
<dbReference type="GO" id="GO:0005524">
    <property type="term" value="F:ATP binding"/>
    <property type="evidence" value="ECO:0007669"/>
    <property type="project" value="InterPro"/>
</dbReference>
<keyword evidence="2" id="KW-0472">Membrane</keyword>
<evidence type="ECO:0000256" key="3">
    <source>
        <dbReference type="SAM" id="SignalP"/>
    </source>
</evidence>
<dbReference type="Gene3D" id="1.10.510.10">
    <property type="entry name" value="Transferase(Phosphotransferase) domain 1"/>
    <property type="match status" value="1"/>
</dbReference>
<feature type="domain" description="Protein kinase" evidence="4">
    <location>
        <begin position="448"/>
        <end position="710"/>
    </location>
</feature>
<sequence length="713" mass="77952">MRLALLMFLVLSATNVVRAEDDESIAPIAALPESPDAEAPEPATVGPIDEVDAESESNAPIAASTTPSSTAAAAPKATPTPSPTFSAHLFDLTRSTSSDANVDILEIVRKDTDQAPSIAFAPMSDKNWWQIDKWDDPIKQLMSTITNEKLDVSDGVKLHVMLQGHAGATKVSFRQSDEGVPAPILVFQDESLAGLDRLMILEFFNFNISFEGAKWLPAKKALSKLTFEKAVMENFVIDSKTEVGDVIIQKSKMEEFPVTLLQLKKPPKTLILEECTFTSPVRIDKTELEKLQKIEAVTLANNDIPTPQGSECEEIVKFKNIQVCIQNATTLESARIPLLANGAESSPLEEISAPQSQLDDSGKMSGSKSSLTTIVAVVCVIGGVVGVLGFIWVRRRPKSESGEADAQLTFSDKKQTFLRDEAPSVAVSVLSDESFAPPPVTDLGCGKVKTEAKLGVNGMWRAEYRRDPVVALKVHMPSLAIRKHDFETIAASFTPLQHPNITKFLGTSFISSDDALLVVEYMEKGSLLSAFVAHQGELSWEKRHEMSLQIVSGLAFAHSARPGLLAQNLSSRSVLCDNEMNCKIDIFDYADSTRDHRAPAVTYGLGEVAYRAPELLRGEPMSRAAEVYALGVIFCELSMLGPVYQRITDEQGHALGDFTIARDVLAGRLHPEPAWDTPEDFRDIILACVEFEPSKRPSVPEIVKWLRARYSVS</sequence>
<dbReference type="InterPro" id="IPR001245">
    <property type="entry name" value="Ser-Thr/Tyr_kinase_cat_dom"/>
</dbReference>
<evidence type="ECO:0000313" key="5">
    <source>
        <dbReference type="EMBL" id="TMW66270.1"/>
    </source>
</evidence>
<feature type="signal peptide" evidence="3">
    <location>
        <begin position="1"/>
        <end position="19"/>
    </location>
</feature>
<dbReference type="OrthoDB" id="6718656at2759"/>
<keyword evidence="6" id="KW-1185">Reference proteome</keyword>
<feature type="chain" id="PRO_5035432554" description="Protein kinase domain-containing protein" evidence="3">
    <location>
        <begin position="20"/>
        <end position="713"/>
    </location>
</feature>
<protein>
    <recommendedName>
        <fullName evidence="4">Protein kinase domain-containing protein</fullName>
    </recommendedName>
</protein>
<proteinExistence type="predicted"/>
<dbReference type="InterPro" id="IPR000719">
    <property type="entry name" value="Prot_kinase_dom"/>
</dbReference>
<gene>
    <name evidence="5" type="ORF">Poli38472_004035</name>
</gene>
<dbReference type="Proteomes" id="UP000794436">
    <property type="component" value="Unassembled WGS sequence"/>
</dbReference>
<feature type="compositionally biased region" description="Low complexity" evidence="1">
    <location>
        <begin position="57"/>
        <end position="82"/>
    </location>
</feature>
<dbReference type="InterPro" id="IPR051681">
    <property type="entry name" value="Ser/Thr_Kinases-Pseudokinases"/>
</dbReference>
<keyword evidence="3" id="KW-0732">Signal</keyword>
<dbReference type="EMBL" id="SPLM01000036">
    <property type="protein sequence ID" value="TMW66270.1"/>
    <property type="molecule type" value="Genomic_DNA"/>
</dbReference>
<evidence type="ECO:0000259" key="4">
    <source>
        <dbReference type="PROSITE" id="PS50011"/>
    </source>
</evidence>
<dbReference type="PANTHER" id="PTHR44329:SF214">
    <property type="entry name" value="PROTEIN KINASE DOMAIN-CONTAINING PROTEIN"/>
    <property type="match status" value="1"/>
</dbReference>
<dbReference type="GO" id="GO:0004674">
    <property type="term" value="F:protein serine/threonine kinase activity"/>
    <property type="evidence" value="ECO:0007669"/>
    <property type="project" value="TreeGrafter"/>
</dbReference>
<feature type="region of interest" description="Disordered" evidence="1">
    <location>
        <begin position="56"/>
        <end position="82"/>
    </location>
</feature>
<keyword evidence="2" id="KW-0812">Transmembrane</keyword>
<evidence type="ECO:0000313" key="6">
    <source>
        <dbReference type="Proteomes" id="UP000794436"/>
    </source>
</evidence>
<reference evidence="5" key="1">
    <citation type="submission" date="2019-03" db="EMBL/GenBank/DDBJ databases">
        <title>Long read genome sequence of the mycoparasitic Pythium oligandrum ATCC 38472 isolated from sugarbeet rhizosphere.</title>
        <authorList>
            <person name="Gaulin E."/>
        </authorList>
    </citation>
    <scope>NUCLEOTIDE SEQUENCE</scope>
    <source>
        <strain evidence="5">ATCC 38472_TT</strain>
    </source>
</reference>
<organism evidence="5 6">
    <name type="scientific">Pythium oligandrum</name>
    <name type="common">Mycoparasitic fungus</name>
    <dbReference type="NCBI Taxonomy" id="41045"/>
    <lineage>
        <taxon>Eukaryota</taxon>
        <taxon>Sar</taxon>
        <taxon>Stramenopiles</taxon>
        <taxon>Oomycota</taxon>
        <taxon>Peronosporomycetes</taxon>
        <taxon>Pythiales</taxon>
        <taxon>Pythiaceae</taxon>
        <taxon>Pythium</taxon>
    </lineage>
</organism>
<dbReference type="Gene3D" id="3.30.200.20">
    <property type="entry name" value="Phosphorylase Kinase, domain 1"/>
    <property type="match status" value="1"/>
</dbReference>
<evidence type="ECO:0000256" key="2">
    <source>
        <dbReference type="SAM" id="Phobius"/>
    </source>
</evidence>
<dbReference type="Pfam" id="PF07714">
    <property type="entry name" value="PK_Tyr_Ser-Thr"/>
    <property type="match status" value="1"/>
</dbReference>
<dbReference type="AlphaFoldDB" id="A0A8K1FJP1"/>
<accession>A0A8K1FJP1</accession>